<name>A0A6C0UIW7_9EURY</name>
<dbReference type="RefSeq" id="WP_163487165.1">
    <property type="nucleotide sequence ID" value="NZ_CP048739.1"/>
</dbReference>
<proteinExistence type="predicted"/>
<evidence type="ECO:0000256" key="1">
    <source>
        <dbReference type="SAM" id="MobiDB-lite"/>
    </source>
</evidence>
<reference evidence="2 3" key="1">
    <citation type="submission" date="2020-02" db="EMBL/GenBank/DDBJ databases">
        <title>Whole genome sequence of Halogeometricum borinquense strain wsp4.</title>
        <authorList>
            <person name="Verma D.K."/>
            <person name="Gopal K."/>
            <person name="Prasad E.S."/>
        </authorList>
    </citation>
    <scope>NUCLEOTIDE SEQUENCE [LARGE SCALE GENOMIC DNA]</scope>
    <source>
        <strain evidence="3">wsp4</strain>
    </source>
</reference>
<feature type="region of interest" description="Disordered" evidence="1">
    <location>
        <begin position="67"/>
        <end position="122"/>
    </location>
</feature>
<feature type="compositionally biased region" description="Acidic residues" evidence="1">
    <location>
        <begin position="78"/>
        <end position="91"/>
    </location>
</feature>
<evidence type="ECO:0000313" key="3">
    <source>
        <dbReference type="Proteomes" id="UP000465846"/>
    </source>
</evidence>
<accession>A0A6C0UIW7</accession>
<dbReference type="EMBL" id="CP048739">
    <property type="protein sequence ID" value="QIB75385.1"/>
    <property type="molecule type" value="Genomic_DNA"/>
</dbReference>
<evidence type="ECO:0000313" key="2">
    <source>
        <dbReference type="EMBL" id="QIB75385.1"/>
    </source>
</evidence>
<dbReference type="Proteomes" id="UP000465846">
    <property type="component" value="Chromosome"/>
</dbReference>
<gene>
    <name evidence="2" type="ORF">G3I44_14440</name>
</gene>
<organism evidence="2 3">
    <name type="scientific">Halogeometricum borinquense</name>
    <dbReference type="NCBI Taxonomy" id="60847"/>
    <lineage>
        <taxon>Archaea</taxon>
        <taxon>Methanobacteriati</taxon>
        <taxon>Methanobacteriota</taxon>
        <taxon>Stenosarchaea group</taxon>
        <taxon>Halobacteria</taxon>
        <taxon>Halobacteriales</taxon>
        <taxon>Haloferacaceae</taxon>
        <taxon>Halogeometricum</taxon>
    </lineage>
</organism>
<dbReference type="GeneID" id="44080623"/>
<protein>
    <submittedName>
        <fullName evidence="2">Uncharacterized protein</fullName>
    </submittedName>
</protein>
<sequence>MSQTVYIDGESVSIDEHTTGKELKAVAGADEDAELIHHDGDETVRIDDQDLVAEQVRDGAELIIEMPDEFEYGQTEPETTEDPSTGDEADEFNVIVNNEQIPVDPGTTAGELKSEVGADPDDVTVFRNPATEEDVNLHDNAVLEDHVPDGARISYQPGGQNTFGHATM</sequence>
<dbReference type="AlphaFoldDB" id="A0A6C0UIW7"/>